<dbReference type="Pfam" id="PF13704">
    <property type="entry name" value="Glyco_tranf_2_4"/>
    <property type="match status" value="1"/>
</dbReference>
<name>A0A0D6NLC6_9PROT</name>
<dbReference type="EMBL" id="BAMX01000020">
    <property type="protein sequence ID" value="GAN66408.1"/>
    <property type="molecule type" value="Genomic_DNA"/>
</dbReference>
<protein>
    <recommendedName>
        <fullName evidence="3">Glycosyl transferase family 2</fullName>
    </recommendedName>
</protein>
<evidence type="ECO:0000313" key="2">
    <source>
        <dbReference type="Proteomes" id="UP000032670"/>
    </source>
</evidence>
<evidence type="ECO:0008006" key="3">
    <source>
        <dbReference type="Google" id="ProtNLM"/>
    </source>
</evidence>
<dbReference type="GeneID" id="76204549"/>
<organism evidence="1 2">
    <name type="scientific">Acetobacter orientalis</name>
    <dbReference type="NCBI Taxonomy" id="146474"/>
    <lineage>
        <taxon>Bacteria</taxon>
        <taxon>Pseudomonadati</taxon>
        <taxon>Pseudomonadota</taxon>
        <taxon>Alphaproteobacteria</taxon>
        <taxon>Acetobacterales</taxon>
        <taxon>Acetobacteraceae</taxon>
        <taxon>Acetobacter</taxon>
    </lineage>
</organism>
<gene>
    <name evidence="1" type="ORF">Abor_020_045</name>
</gene>
<sequence>MAAYQDPKTLPTLYQRIRAGLWRMVRSTARHLTPRQRPLAVFTMVYNEHTLLPLWAAYFVRQVGAGNVYVLDHGSDSLPPLPGCTIVPIPRLDVDEIQRTWQVQRFQRALLQRYKFVLFTDCDEFVVARPSRYPTLRAYAQQTPYQSIRCVGVDVVQHAPDLPPVAWHKPILMQRPYGAIRPWSCKTLLSSVPLSWQPGFHSCDQPSVLDTDLWMFHLKYADQTHLLKRLALTRSLNWSARAISLGHGNSHRAQDQAMLNFLEQMQATRSDTNLESLDIENTVQHGEDTDLHRIPEAFLHAF</sequence>
<accession>A0A0D6NLC6</accession>
<comment type="caution">
    <text evidence="1">The sequence shown here is derived from an EMBL/GenBank/DDBJ whole genome shotgun (WGS) entry which is preliminary data.</text>
</comment>
<evidence type="ECO:0000313" key="1">
    <source>
        <dbReference type="EMBL" id="GAN66408.1"/>
    </source>
</evidence>
<keyword evidence="2" id="KW-1185">Reference proteome</keyword>
<reference evidence="1 2" key="1">
    <citation type="submission" date="2012-11" db="EMBL/GenBank/DDBJ databases">
        <title>Whole genome sequence of Acetobacter orientalis 21F-2.</title>
        <authorList>
            <person name="Azuma Y."/>
            <person name="Higashiura N."/>
            <person name="Hirakawa H."/>
            <person name="Matsushita K."/>
        </authorList>
    </citation>
    <scope>NUCLEOTIDE SEQUENCE [LARGE SCALE GENOMIC DNA]</scope>
    <source>
        <strain evidence="1 2">21F-2</strain>
    </source>
</reference>
<dbReference type="Proteomes" id="UP000032670">
    <property type="component" value="Unassembled WGS sequence"/>
</dbReference>
<dbReference type="STRING" id="1231341.Abor_020_045"/>
<dbReference type="AlphaFoldDB" id="A0A0D6NLC6"/>
<dbReference type="RefSeq" id="WP_048841446.1">
    <property type="nucleotide sequence ID" value="NZ_BAMX01000020.1"/>
</dbReference>
<proteinExistence type="predicted"/>
<accession>A0A6N3T257</accession>